<gene>
    <name evidence="1" type="ORF">L2E82_39049</name>
</gene>
<evidence type="ECO:0000313" key="2">
    <source>
        <dbReference type="Proteomes" id="UP001055811"/>
    </source>
</evidence>
<proteinExistence type="predicted"/>
<dbReference type="EMBL" id="CM042015">
    <property type="protein sequence ID" value="KAI3709289.1"/>
    <property type="molecule type" value="Genomic_DNA"/>
</dbReference>
<organism evidence="1 2">
    <name type="scientific">Cichorium intybus</name>
    <name type="common">Chicory</name>
    <dbReference type="NCBI Taxonomy" id="13427"/>
    <lineage>
        <taxon>Eukaryota</taxon>
        <taxon>Viridiplantae</taxon>
        <taxon>Streptophyta</taxon>
        <taxon>Embryophyta</taxon>
        <taxon>Tracheophyta</taxon>
        <taxon>Spermatophyta</taxon>
        <taxon>Magnoliopsida</taxon>
        <taxon>eudicotyledons</taxon>
        <taxon>Gunneridae</taxon>
        <taxon>Pentapetalae</taxon>
        <taxon>asterids</taxon>
        <taxon>campanulids</taxon>
        <taxon>Asterales</taxon>
        <taxon>Asteraceae</taxon>
        <taxon>Cichorioideae</taxon>
        <taxon>Cichorieae</taxon>
        <taxon>Cichoriinae</taxon>
        <taxon>Cichorium</taxon>
    </lineage>
</organism>
<dbReference type="Proteomes" id="UP001055811">
    <property type="component" value="Linkage Group LG07"/>
</dbReference>
<comment type="caution">
    <text evidence="1">The sequence shown here is derived from an EMBL/GenBank/DDBJ whole genome shotgun (WGS) entry which is preliminary data.</text>
</comment>
<reference evidence="2" key="1">
    <citation type="journal article" date="2022" name="Mol. Ecol. Resour.">
        <title>The genomes of chicory, endive, great burdock and yacon provide insights into Asteraceae palaeo-polyploidization history and plant inulin production.</title>
        <authorList>
            <person name="Fan W."/>
            <person name="Wang S."/>
            <person name="Wang H."/>
            <person name="Wang A."/>
            <person name="Jiang F."/>
            <person name="Liu H."/>
            <person name="Zhao H."/>
            <person name="Xu D."/>
            <person name="Zhang Y."/>
        </authorList>
    </citation>
    <scope>NUCLEOTIDE SEQUENCE [LARGE SCALE GENOMIC DNA]</scope>
    <source>
        <strain evidence="2">cv. Punajuju</strain>
    </source>
</reference>
<sequence>MDPFVFSLALKACTLSSTLLDMYIKTGKFTKAVKFDEMPTRNVTSWTAIITGLARAGFNSEGIWKQLADYNVHYVKSAPLDERQLFSFLQEKYEPVFAKWTIERCVICRWDEDYDFNKIIICNRFQLVVHQECYGVRDVHDFTSWVCRALKHLKLKENVVNVNMPYHHLKLLGLFLVFFLFGCFVDHYSWNFIKWCFRIGDLLWFATDCAEIEWGRSQLARIKSMVK</sequence>
<protein>
    <submittedName>
        <fullName evidence="1">Uncharacterized protein</fullName>
    </submittedName>
</protein>
<reference evidence="1 2" key="2">
    <citation type="journal article" date="2022" name="Mol. Ecol. Resour.">
        <title>The genomes of chicory, endive, great burdock and yacon provide insights into Asteraceae paleo-polyploidization history and plant inulin production.</title>
        <authorList>
            <person name="Fan W."/>
            <person name="Wang S."/>
            <person name="Wang H."/>
            <person name="Wang A."/>
            <person name="Jiang F."/>
            <person name="Liu H."/>
            <person name="Zhao H."/>
            <person name="Xu D."/>
            <person name="Zhang Y."/>
        </authorList>
    </citation>
    <scope>NUCLEOTIDE SEQUENCE [LARGE SCALE GENOMIC DNA]</scope>
    <source>
        <strain evidence="2">cv. Punajuju</strain>
        <tissue evidence="1">Leaves</tissue>
    </source>
</reference>
<evidence type="ECO:0000313" key="1">
    <source>
        <dbReference type="EMBL" id="KAI3709289.1"/>
    </source>
</evidence>
<accession>A0ACB9AGD6</accession>
<name>A0ACB9AGD6_CICIN</name>
<keyword evidence="2" id="KW-1185">Reference proteome</keyword>